<feature type="transmembrane region" description="Helical" evidence="1">
    <location>
        <begin position="189"/>
        <end position="206"/>
    </location>
</feature>
<feature type="transmembrane region" description="Helical" evidence="1">
    <location>
        <begin position="68"/>
        <end position="89"/>
    </location>
</feature>
<name>A0A810PYA1_9FIRM</name>
<feature type="transmembrane region" description="Helical" evidence="1">
    <location>
        <begin position="33"/>
        <end position="56"/>
    </location>
</feature>
<sequence>MLKILVKKQLGEIFRSYTYDAKKNRARSKAATVGFFVFFAVIMVGMLGGLFTVLSLQLCAPLADAGLAWFYFTIMTLLAAFLGIFGSVFNTYSTLYMAKDNDLLLSMPIPVRTVMAARLVSVYLMGLMYSGVVLLPAIIVYWVVAGITAPVVVGCLIQLLLLSVFVLTLSCVLGWVVAKISQKLKNKSFITMLVSLAFIGAYYFFYAKAGDLLRELLANAALYGDTIRSGAYPLYLVGRVAVGDAGAIAIVAAATLGLFALVWYLIARSFLRLATSTGAVAKVVYRERAVGLHSPDRALLSRELRRFTASANYMLNCGMGILGMVVAAVALIWKGRDFLGAVSLVLPVDTETVSVLLCAAVCALISMNDMAAPSVSLEGKSLWLAQSLPVTAWQVLRAKLRMHLLLTAVPGAVLGVCLVAVCDFPAAQMAAVLALAAVFLVFSALLNLFLGLKMPNLHWTSEITPIKQGGAVAIALLGGWAYAAAMAALYFLVGRHMGFAAYMAAFLALTLAAAVLLYIWVRKKGCAIFASL</sequence>
<dbReference type="Proteomes" id="UP000681343">
    <property type="component" value="Chromosome"/>
</dbReference>
<keyword evidence="1" id="KW-0472">Membrane</keyword>
<organism evidence="2 3">
    <name type="scientific">Vescimonas fastidiosa</name>
    <dbReference type="NCBI Taxonomy" id="2714353"/>
    <lineage>
        <taxon>Bacteria</taxon>
        <taxon>Bacillati</taxon>
        <taxon>Bacillota</taxon>
        <taxon>Clostridia</taxon>
        <taxon>Eubacteriales</taxon>
        <taxon>Oscillospiraceae</taxon>
        <taxon>Vescimonas</taxon>
    </lineage>
</organism>
<feature type="transmembrane region" description="Helical" evidence="1">
    <location>
        <begin position="404"/>
        <end position="421"/>
    </location>
</feature>
<protein>
    <submittedName>
        <fullName evidence="2">ABC transporter permease</fullName>
    </submittedName>
</protein>
<dbReference type="AlphaFoldDB" id="A0A810PYA1"/>
<keyword evidence="1" id="KW-0812">Transmembrane</keyword>
<feature type="transmembrane region" description="Helical" evidence="1">
    <location>
        <begin position="313"/>
        <end position="333"/>
    </location>
</feature>
<dbReference type="RefSeq" id="WP_212820478.1">
    <property type="nucleotide sequence ID" value="NZ_AP023415.1"/>
</dbReference>
<feature type="transmembrane region" description="Helical" evidence="1">
    <location>
        <begin position="353"/>
        <end position="372"/>
    </location>
</feature>
<keyword evidence="3" id="KW-1185">Reference proteome</keyword>
<feature type="transmembrane region" description="Helical" evidence="1">
    <location>
        <begin position="427"/>
        <end position="450"/>
    </location>
</feature>
<proteinExistence type="predicted"/>
<feature type="transmembrane region" description="Helical" evidence="1">
    <location>
        <begin position="122"/>
        <end position="144"/>
    </location>
</feature>
<evidence type="ECO:0000313" key="2">
    <source>
        <dbReference type="EMBL" id="BCK79195.1"/>
    </source>
</evidence>
<keyword evidence="1" id="KW-1133">Transmembrane helix</keyword>
<reference evidence="2" key="1">
    <citation type="submission" date="2020-09" db="EMBL/GenBank/DDBJ databases">
        <title>New species isolated from human feces.</title>
        <authorList>
            <person name="Kitahara M."/>
            <person name="Shigeno Y."/>
            <person name="Shime M."/>
            <person name="Matsumoto Y."/>
            <person name="Nakamura S."/>
            <person name="Motooka D."/>
            <person name="Fukuoka S."/>
            <person name="Nishikawa H."/>
            <person name="Benno Y."/>
        </authorList>
    </citation>
    <scope>NUCLEOTIDE SEQUENCE</scope>
    <source>
        <strain evidence="2">MM35</strain>
    </source>
</reference>
<feature type="transmembrane region" description="Helical" evidence="1">
    <location>
        <begin position="156"/>
        <end position="177"/>
    </location>
</feature>
<evidence type="ECO:0000313" key="3">
    <source>
        <dbReference type="Proteomes" id="UP000681343"/>
    </source>
</evidence>
<evidence type="ECO:0000256" key="1">
    <source>
        <dbReference type="SAM" id="Phobius"/>
    </source>
</evidence>
<feature type="transmembrane region" description="Helical" evidence="1">
    <location>
        <begin position="245"/>
        <end position="266"/>
    </location>
</feature>
<accession>A0A810PYA1</accession>
<dbReference type="EMBL" id="AP023415">
    <property type="protein sequence ID" value="BCK79195.1"/>
    <property type="molecule type" value="Genomic_DNA"/>
</dbReference>
<feature type="transmembrane region" description="Helical" evidence="1">
    <location>
        <begin position="471"/>
        <end position="493"/>
    </location>
</feature>
<dbReference type="KEGG" id="vfa:MM35RIKEN_13870"/>
<feature type="transmembrane region" description="Helical" evidence="1">
    <location>
        <begin position="499"/>
        <end position="521"/>
    </location>
</feature>
<gene>
    <name evidence="2" type="ORF">MM35RIKEN_13870</name>
</gene>